<keyword evidence="2" id="KW-1185">Reference proteome</keyword>
<dbReference type="Proteomes" id="UP000815325">
    <property type="component" value="Unassembled WGS sequence"/>
</dbReference>
<proteinExistence type="predicted"/>
<reference evidence="1" key="1">
    <citation type="submission" date="2017-08" db="EMBL/GenBank/DDBJ databases">
        <authorList>
            <person name="Polle J.E."/>
            <person name="Barry K."/>
            <person name="Cushman J."/>
            <person name="Schmutz J."/>
            <person name="Tran D."/>
            <person name="Hathwaick L.T."/>
            <person name="Yim W.C."/>
            <person name="Jenkins J."/>
            <person name="Mckie-Krisberg Z.M."/>
            <person name="Prochnik S."/>
            <person name="Lindquist E."/>
            <person name="Dockter R.B."/>
            <person name="Adam C."/>
            <person name="Molina H."/>
            <person name="Bunkerborg J."/>
            <person name="Jin E."/>
            <person name="Buchheim M."/>
            <person name="Magnuson J."/>
        </authorList>
    </citation>
    <scope>NUCLEOTIDE SEQUENCE</scope>
    <source>
        <strain evidence="1">CCAP 19/18</strain>
    </source>
</reference>
<gene>
    <name evidence="1" type="ORF">DUNSADRAFT_5289</name>
</gene>
<name>A0ABQ7GQL9_DUNSA</name>
<evidence type="ECO:0008006" key="3">
    <source>
        <dbReference type="Google" id="ProtNLM"/>
    </source>
</evidence>
<accession>A0ABQ7GQL9</accession>
<protein>
    <recommendedName>
        <fullName evidence="3">Encoded protein</fullName>
    </recommendedName>
</protein>
<evidence type="ECO:0000313" key="1">
    <source>
        <dbReference type="EMBL" id="KAF5836897.1"/>
    </source>
</evidence>
<dbReference type="EMBL" id="MU069638">
    <property type="protein sequence ID" value="KAF5836897.1"/>
    <property type="molecule type" value="Genomic_DNA"/>
</dbReference>
<comment type="caution">
    <text evidence="1">The sequence shown here is derived from an EMBL/GenBank/DDBJ whole genome shotgun (WGS) entry which is preliminary data.</text>
</comment>
<evidence type="ECO:0000313" key="2">
    <source>
        <dbReference type="Proteomes" id="UP000815325"/>
    </source>
</evidence>
<sequence length="169" mass="18550">MAQCERTTGCAHELCMLEHDEATAEVPALLDSTRASVELSVYILFVYVQRSLTCAPVTKLRGWASITQRSIGGKQASSFSTHKHTNTRRSPESLCLSPCRPRCCPCCCCCSRILCRCRCAATAGCCCCCSSSAQAGGQPHSKRGTWRNGRIDVLQLAPIWARKMRCDRP</sequence>
<organism evidence="1 2">
    <name type="scientific">Dunaliella salina</name>
    <name type="common">Green alga</name>
    <name type="synonym">Protococcus salinus</name>
    <dbReference type="NCBI Taxonomy" id="3046"/>
    <lineage>
        <taxon>Eukaryota</taxon>
        <taxon>Viridiplantae</taxon>
        <taxon>Chlorophyta</taxon>
        <taxon>core chlorophytes</taxon>
        <taxon>Chlorophyceae</taxon>
        <taxon>CS clade</taxon>
        <taxon>Chlamydomonadales</taxon>
        <taxon>Dunaliellaceae</taxon>
        <taxon>Dunaliella</taxon>
    </lineage>
</organism>